<evidence type="ECO:0000313" key="2">
    <source>
        <dbReference type="Proteomes" id="UP000251795"/>
    </source>
</evidence>
<accession>A0A2Z4QDI5</accession>
<gene>
    <name evidence="1" type="ORF">Alexandra_52</name>
</gene>
<evidence type="ECO:0000313" key="1">
    <source>
        <dbReference type="EMBL" id="AWY08332.1"/>
    </source>
</evidence>
<reference evidence="1 2" key="1">
    <citation type="submission" date="2018-04" db="EMBL/GenBank/DDBJ databases">
        <authorList>
            <person name="Go L.Y."/>
            <person name="Mitchell J.A."/>
        </authorList>
    </citation>
    <scope>NUCLEOTIDE SEQUENCE [LARGE SCALE GENOMIC DNA]</scope>
</reference>
<dbReference type="Proteomes" id="UP000251795">
    <property type="component" value="Segment"/>
</dbReference>
<organism evidence="1 2">
    <name type="scientific">Erwinia phage vB_EamM_Alexandra</name>
    <dbReference type="NCBI Taxonomy" id="2201424"/>
    <lineage>
        <taxon>Viruses</taxon>
        <taxon>Duplodnaviria</taxon>
        <taxon>Heunggongvirae</taxon>
        <taxon>Uroviricota</taxon>
        <taxon>Caudoviricetes</taxon>
        <taxon>Alexandravirus</taxon>
        <taxon>Alexandravirus alexandra</taxon>
    </lineage>
</organism>
<keyword evidence="2" id="KW-1185">Reference proteome</keyword>
<sequence>MGGFGCPFLYLKSVNIRQEVNMEKKVEELRQYVLKRVNETADKDLNISGDALNSHARDIVEGVMKSLSEDATKGYKVVCDSSNNPQFNIDNNILTLDILVSDPTIIRQLFEGNNNAKTSVSFIQTEAIVPKDV</sequence>
<dbReference type="EMBL" id="MH248138">
    <property type="protein sequence ID" value="AWY08332.1"/>
    <property type="molecule type" value="Genomic_DNA"/>
</dbReference>
<proteinExistence type="predicted"/>
<protein>
    <submittedName>
        <fullName evidence="1">Uncharacterized protein</fullName>
    </submittedName>
</protein>
<name>A0A2Z4QDI5_9CAUD</name>